<evidence type="ECO:0000256" key="1">
    <source>
        <dbReference type="ARBA" id="ARBA00004496"/>
    </source>
</evidence>
<dbReference type="PRINTS" id="PR00094">
    <property type="entry name" value="ADENYLTKNASE"/>
</dbReference>
<evidence type="ECO:0000256" key="12">
    <source>
        <dbReference type="SAM" id="MobiDB-lite"/>
    </source>
</evidence>
<keyword evidence="10" id="KW-0539">Nucleus</keyword>
<dbReference type="InterPro" id="IPR003593">
    <property type="entry name" value="AAA+_ATPase"/>
</dbReference>
<dbReference type="Gene3D" id="3.40.50.300">
    <property type="entry name" value="P-loop containing nucleotide triphosphate hydrolases"/>
    <property type="match status" value="5"/>
</dbReference>
<dbReference type="InterPro" id="IPR000850">
    <property type="entry name" value="Adenylat/UMP-CMP_kin"/>
</dbReference>
<evidence type="ECO:0000313" key="15">
    <source>
        <dbReference type="Proteomes" id="UP000075714"/>
    </source>
</evidence>
<keyword evidence="6" id="KW-0547">Nucleotide-binding</keyword>
<evidence type="ECO:0000256" key="3">
    <source>
        <dbReference type="ARBA" id="ARBA00012955"/>
    </source>
</evidence>
<dbReference type="InterPro" id="IPR033690">
    <property type="entry name" value="Adenylat_kinase_CS"/>
</dbReference>
<dbReference type="AlphaFoldDB" id="A0A150FX90"/>
<keyword evidence="5" id="KW-0808">Transferase</keyword>
<evidence type="ECO:0000256" key="5">
    <source>
        <dbReference type="ARBA" id="ARBA00022679"/>
    </source>
</evidence>
<protein>
    <recommendedName>
        <fullName evidence="3">adenylate kinase</fullName>
        <ecNumber evidence="3">2.7.4.3</ecNumber>
    </recommendedName>
</protein>
<dbReference type="SMART" id="SM00382">
    <property type="entry name" value="AAA"/>
    <property type="match status" value="5"/>
</dbReference>
<feature type="domain" description="AAA+ ATPase" evidence="13">
    <location>
        <begin position="902"/>
        <end position="1051"/>
    </location>
</feature>
<feature type="domain" description="AAA+ ATPase" evidence="13">
    <location>
        <begin position="276"/>
        <end position="425"/>
    </location>
</feature>
<accession>A0A150FX90</accession>
<feature type="region of interest" description="Disordered" evidence="12">
    <location>
        <begin position="237"/>
        <end position="264"/>
    </location>
</feature>
<dbReference type="GO" id="GO:0006221">
    <property type="term" value="P:pyrimidine nucleotide biosynthetic process"/>
    <property type="evidence" value="ECO:0007669"/>
    <property type="project" value="UniProtKB-KW"/>
</dbReference>
<evidence type="ECO:0000256" key="9">
    <source>
        <dbReference type="ARBA" id="ARBA00022975"/>
    </source>
</evidence>
<feature type="domain" description="AAA+ ATPase" evidence="13">
    <location>
        <begin position="481"/>
        <end position="630"/>
    </location>
</feature>
<dbReference type="PROSITE" id="PS00113">
    <property type="entry name" value="ADENYLATE_KINASE"/>
    <property type="match status" value="5"/>
</dbReference>
<dbReference type="OrthoDB" id="442176at2759"/>
<dbReference type="SUPFAM" id="SSF52540">
    <property type="entry name" value="P-loop containing nucleoside triphosphate hydrolases"/>
    <property type="match status" value="5"/>
</dbReference>
<evidence type="ECO:0000256" key="7">
    <source>
        <dbReference type="ARBA" id="ARBA00022777"/>
    </source>
</evidence>
<feature type="compositionally biased region" description="Polar residues" evidence="12">
    <location>
        <begin position="9"/>
        <end position="19"/>
    </location>
</feature>
<evidence type="ECO:0000313" key="14">
    <source>
        <dbReference type="EMBL" id="KXZ42244.1"/>
    </source>
</evidence>
<dbReference type="STRING" id="33097.A0A150FX90"/>
<feature type="region of interest" description="Disordered" evidence="12">
    <location>
        <begin position="1"/>
        <end position="44"/>
    </location>
</feature>
<keyword evidence="9" id="KW-0665">Pyrimidine biosynthesis</keyword>
<dbReference type="EMBL" id="LSYV01000176">
    <property type="protein sequence ID" value="KXZ42244.1"/>
    <property type="molecule type" value="Genomic_DNA"/>
</dbReference>
<proteinExistence type="inferred from homology"/>
<dbReference type="CDD" id="cd01428">
    <property type="entry name" value="ADK"/>
    <property type="match status" value="5"/>
</dbReference>
<feature type="domain" description="AAA+ ATPase" evidence="13">
    <location>
        <begin position="697"/>
        <end position="846"/>
    </location>
</feature>
<dbReference type="FunFam" id="3.40.50.300:FF:000315">
    <property type="entry name" value="Adenylate kinase 1"/>
    <property type="match status" value="3"/>
</dbReference>
<dbReference type="GO" id="GO:0005737">
    <property type="term" value="C:cytoplasm"/>
    <property type="evidence" value="ECO:0007669"/>
    <property type="project" value="UniProtKB-SubCell"/>
</dbReference>
<comment type="caution">
    <text evidence="14">The sequence shown here is derived from an EMBL/GenBank/DDBJ whole genome shotgun (WGS) entry which is preliminary data.</text>
</comment>
<dbReference type="InterPro" id="IPR006266">
    <property type="entry name" value="UMP_CMP_kinase"/>
</dbReference>
<comment type="subcellular location">
    <subcellularLocation>
        <location evidence="1">Cytoplasm</location>
    </subcellularLocation>
</comment>
<evidence type="ECO:0000256" key="11">
    <source>
        <dbReference type="ARBA" id="ARBA00048116"/>
    </source>
</evidence>
<evidence type="ECO:0000256" key="8">
    <source>
        <dbReference type="ARBA" id="ARBA00022840"/>
    </source>
</evidence>
<dbReference type="NCBIfam" id="TIGR01359">
    <property type="entry name" value="UMP_CMP_kin_fam"/>
    <property type="match status" value="5"/>
</dbReference>
<feature type="domain" description="AAA+ ATPase" evidence="13">
    <location>
        <begin position="48"/>
        <end position="197"/>
    </location>
</feature>
<keyword evidence="15" id="KW-1185">Reference proteome</keyword>
<keyword evidence="4" id="KW-0963">Cytoplasm</keyword>
<name>A0A150FX90_GONPE</name>
<evidence type="ECO:0000256" key="2">
    <source>
        <dbReference type="ARBA" id="ARBA00007220"/>
    </source>
</evidence>
<dbReference type="PANTHER" id="PTHR23359">
    <property type="entry name" value="NUCLEOTIDE KINASE"/>
    <property type="match status" value="1"/>
</dbReference>
<evidence type="ECO:0000259" key="13">
    <source>
        <dbReference type="SMART" id="SM00382"/>
    </source>
</evidence>
<comment type="catalytic activity">
    <reaction evidence="11">
        <text>UMP + ATP = UDP + ADP</text>
        <dbReference type="Rhea" id="RHEA:24400"/>
        <dbReference type="ChEBI" id="CHEBI:30616"/>
        <dbReference type="ChEBI" id="CHEBI:57865"/>
        <dbReference type="ChEBI" id="CHEBI:58223"/>
        <dbReference type="ChEBI" id="CHEBI:456216"/>
        <dbReference type="EC" id="2.7.4.14"/>
    </reaction>
</comment>
<sequence>MGCGASKADSPSNSPSKSAQPAEDMGNKQSKKSEEFALPPVPGSLPEGTQIVFVLGGPGSGKGTQCDKIKQDYEVVHLSAGDLLRAEVASGSEVGKKCEALMKEGKLVPVAVTLNLLKKAMIESGGSFFLIDGFPRALDQAAQFESAIMPAKAVLFFDCPEEEMEKRLLKRGETSGRSDDNAETIRKRFKTFVDQSLPVKEQYLGQGTCHVVSAVASPDEVYESVKVMLESLNAPKKSCGSKATVPEEAPAAPAPPPPEPEQDFALPEVPGSLPDDAQVVFVLGGPGSGKGTQCEQIKEEYEVVHLSAGDLLRAEVKSGSEVGQKCEALMKEGKLVPFAVTLNLLKKAMIESGGSFFLIDGFPRALDQAAQFESAIIPAKAVLFFDCPEEEMEKRLLKRGETSGRSDDNAETIRKRFRTFVEQSLPVKEHYLAQGKCHVISAVPPPKEVYEVVKAVLEGISAPKKSEDFALPEVPGSLPDDAQVVFVLGGPGSGKGTQCDKIKEEYEVVHLSAGDLLRAEVKSGSEVGQKCEFLMREGKLVPFAVTLNLLKKAMIESGGSFFLIDGFPRALDQAAQFESAIIPAKAVLFFDCPEEEMEKRLLKRGETSGRSDDNAETIRKRFRTFLEQSLPVKDHYLAQEKCHVISAVATPDEVYDNVKVVLEGINAPKKASASAPGPAPASDDFALPPVNGSLPDDAQVVFVLGGPGSGKGTQCEQIKEEYEVVHLSAGDLLRAEVKSGSEIGQKCEALMKEGKLVPFAVTLNLLKKAMIESGGSFFLIDGFPRALDQGAQFESAIMPAKAVLFFDCPEEEMEKRLLKRGETSGRSDDNAETIRKRFRTFVEQSLPVKEHYLAQGKCHVISAVPPPKEVYEVVKALLDSIEAPRKSDDFALPEVPGSLPDDAQVVFVLGGPGSGKGTQCDKIKEEYEVVHLSAGDLLRAEVKSGSAVGQKCEFLMREGKLVPFAVTLNLLKKAMIESGGSFFLIDGFPRALDQAAQFESAIMPAKAVLFFDCPEEEMEKRLLKRGETSGRSDDNAETIRKRFRTFLEQSLPVKDHYLAQEKCHVISAVATPDEVYDNVKVVLDSLAAPKK</sequence>
<dbReference type="Pfam" id="PF00406">
    <property type="entry name" value="ADK"/>
    <property type="match status" value="5"/>
</dbReference>
<dbReference type="EC" id="2.7.4.3" evidence="3"/>
<gene>
    <name evidence="14" type="ORF">GPECTOR_176g225</name>
</gene>
<evidence type="ECO:0000256" key="4">
    <source>
        <dbReference type="ARBA" id="ARBA00022490"/>
    </source>
</evidence>
<dbReference type="Proteomes" id="UP000075714">
    <property type="component" value="Unassembled WGS sequence"/>
</dbReference>
<evidence type="ECO:0000256" key="10">
    <source>
        <dbReference type="ARBA" id="ARBA00023242"/>
    </source>
</evidence>
<dbReference type="HAMAP" id="MF_00235">
    <property type="entry name" value="Adenylate_kinase_Adk"/>
    <property type="match status" value="5"/>
</dbReference>
<reference evidence="15" key="1">
    <citation type="journal article" date="2016" name="Nat. Commun.">
        <title>The Gonium pectorale genome demonstrates co-option of cell cycle regulation during the evolution of multicellularity.</title>
        <authorList>
            <person name="Hanschen E.R."/>
            <person name="Marriage T.N."/>
            <person name="Ferris P.J."/>
            <person name="Hamaji T."/>
            <person name="Toyoda A."/>
            <person name="Fujiyama A."/>
            <person name="Neme R."/>
            <person name="Noguchi H."/>
            <person name="Minakuchi Y."/>
            <person name="Suzuki M."/>
            <person name="Kawai-Toyooka H."/>
            <person name="Smith D.R."/>
            <person name="Sparks H."/>
            <person name="Anderson J."/>
            <person name="Bakaric R."/>
            <person name="Luria V."/>
            <person name="Karger A."/>
            <person name="Kirschner M.W."/>
            <person name="Durand P.M."/>
            <person name="Michod R.E."/>
            <person name="Nozaki H."/>
            <person name="Olson B.J."/>
        </authorList>
    </citation>
    <scope>NUCLEOTIDE SEQUENCE [LARGE SCALE GENOMIC DNA]</scope>
    <source>
        <strain evidence="15">NIES-2863</strain>
    </source>
</reference>
<evidence type="ECO:0000256" key="6">
    <source>
        <dbReference type="ARBA" id="ARBA00022741"/>
    </source>
</evidence>
<organism evidence="14 15">
    <name type="scientific">Gonium pectorale</name>
    <name type="common">Green alga</name>
    <dbReference type="NCBI Taxonomy" id="33097"/>
    <lineage>
        <taxon>Eukaryota</taxon>
        <taxon>Viridiplantae</taxon>
        <taxon>Chlorophyta</taxon>
        <taxon>core chlorophytes</taxon>
        <taxon>Chlorophyceae</taxon>
        <taxon>CS clade</taxon>
        <taxon>Chlamydomonadales</taxon>
        <taxon>Volvocaceae</taxon>
        <taxon>Gonium</taxon>
    </lineage>
</organism>
<comment type="similarity">
    <text evidence="2">Belongs to the adenylate kinase family.</text>
</comment>
<dbReference type="GO" id="GO:0005524">
    <property type="term" value="F:ATP binding"/>
    <property type="evidence" value="ECO:0007669"/>
    <property type="project" value="UniProtKB-KW"/>
</dbReference>
<keyword evidence="8" id="KW-0067">ATP-binding</keyword>
<keyword evidence="7" id="KW-0418">Kinase</keyword>
<dbReference type="GO" id="GO:0006207">
    <property type="term" value="P:'de novo' pyrimidine nucleobase biosynthetic process"/>
    <property type="evidence" value="ECO:0007669"/>
    <property type="project" value="InterPro"/>
</dbReference>
<dbReference type="InterPro" id="IPR027417">
    <property type="entry name" value="P-loop_NTPase"/>
</dbReference>
<dbReference type="GO" id="GO:0004017">
    <property type="term" value="F:AMP kinase activity"/>
    <property type="evidence" value="ECO:0007669"/>
    <property type="project" value="UniProtKB-EC"/>
</dbReference>